<evidence type="ECO:0000313" key="2">
    <source>
        <dbReference type="Proteomes" id="UP000000248"/>
    </source>
</evidence>
<keyword evidence="2" id="KW-1185">Reference proteome</keyword>
<gene>
    <name evidence="1" type="ordered locus">DNO_0729</name>
</gene>
<evidence type="ECO:0000313" key="1">
    <source>
        <dbReference type="EMBL" id="ABQ13990.1"/>
    </source>
</evidence>
<sequence>MNVVEVEVPQGVYWVSNDDALGHTYKITAVSSKGEAEKDYSNKFDADQMFDFLCGKYNLIRISQTIAINPERADIIVQQENDLTVCMSDGSTLNSKDFCRDKPQKVVAYRINQIQEQSHIPLNHWIDINTGEMVLYVKIPIIESVSSHNQLLTIKTRYGTSFDFACSNKPQAEATVIEIQNYLTL</sequence>
<dbReference type="Proteomes" id="UP000000248">
    <property type="component" value="Chromosome"/>
</dbReference>
<dbReference type="EMBL" id="CP000513">
    <property type="protein sequence ID" value="ABQ13990.1"/>
    <property type="molecule type" value="Genomic_DNA"/>
</dbReference>
<dbReference type="AlphaFoldDB" id="A5EV19"/>
<dbReference type="KEGG" id="dno:DNO_0729"/>
<name>A5EV19_DICNV</name>
<reference evidence="1 2" key="1">
    <citation type="journal article" date="2007" name="Nat. Biotechnol.">
        <title>Genome sequence and identification of candidate vaccine antigens from the animal pathogen Dichelobacter nodosus.</title>
        <authorList>
            <person name="Myers G.S."/>
            <person name="Parker D."/>
            <person name="Al-Hasani K."/>
            <person name="Kennan R.M."/>
            <person name="Seemann T."/>
            <person name="Ren Q."/>
            <person name="Badger J.H."/>
            <person name="Selengut J.D."/>
            <person name="Deboy R.T."/>
            <person name="Tettelin H."/>
            <person name="Boyce J.D."/>
            <person name="McCarl V.P."/>
            <person name="Han X."/>
            <person name="Nelson W.C."/>
            <person name="Madupu R."/>
            <person name="Mohamoud Y."/>
            <person name="Holley T."/>
            <person name="Fedorova N."/>
            <person name="Khouri H."/>
            <person name="Bottomley S.P."/>
            <person name="Whittington R.J."/>
            <person name="Adler B."/>
            <person name="Songer J.G."/>
            <person name="Rood J.I."/>
            <person name="Paulsen I.T."/>
        </authorList>
    </citation>
    <scope>NUCLEOTIDE SEQUENCE [LARGE SCALE GENOMIC DNA]</scope>
    <source>
        <strain evidence="1 2">VCS1703A</strain>
    </source>
</reference>
<dbReference type="RefSeq" id="WP_012031061.1">
    <property type="nucleotide sequence ID" value="NC_009446.1"/>
</dbReference>
<accession>A5EV19</accession>
<organism evidence="1 2">
    <name type="scientific">Dichelobacter nodosus (strain VCS1703A)</name>
    <dbReference type="NCBI Taxonomy" id="246195"/>
    <lineage>
        <taxon>Bacteria</taxon>
        <taxon>Pseudomonadati</taxon>
        <taxon>Pseudomonadota</taxon>
        <taxon>Gammaproteobacteria</taxon>
        <taxon>Cardiobacteriales</taxon>
        <taxon>Cardiobacteriaceae</taxon>
        <taxon>Dichelobacter</taxon>
    </lineage>
</organism>
<protein>
    <submittedName>
        <fullName evidence="1">Uncharacterized protein</fullName>
    </submittedName>
</protein>
<dbReference type="HOGENOM" id="CLU_1459125_0_0_6"/>
<proteinExistence type="predicted"/>